<comment type="caution">
    <text evidence="4">The sequence shown here is derived from an EMBL/GenBank/DDBJ whole genome shotgun (WGS) entry which is preliminary data.</text>
</comment>
<comment type="subcellular location">
    <subcellularLocation>
        <location evidence="1">Nucleus</location>
    </subcellularLocation>
</comment>
<accession>A0A5B0R9B4</accession>
<dbReference type="InterPro" id="IPR019163">
    <property type="entry name" value="THO_Thoc5"/>
</dbReference>
<evidence type="ECO:0000256" key="1">
    <source>
        <dbReference type="ARBA" id="ARBA00004123"/>
    </source>
</evidence>
<sequence>MDEEIQPIAEQQPANWEKIDAIADRLMLLANQLLESKLSRASASSSSTITPPEESFVDELEADENSILLAAPLFARLKSINRSSSSMVSSFKSQTQLIRNQVDQIHLDLQNLIYERRHLEKEIKKCQEFESEYQNISIHSLEEYFERNPEDKRDGPEEIDGHELMIKRLKFELSERKR</sequence>
<protein>
    <submittedName>
        <fullName evidence="4">Uncharacterized protein</fullName>
    </submittedName>
</protein>
<organism evidence="4 5">
    <name type="scientific">Puccinia graminis f. sp. tritici</name>
    <dbReference type="NCBI Taxonomy" id="56615"/>
    <lineage>
        <taxon>Eukaryota</taxon>
        <taxon>Fungi</taxon>
        <taxon>Dikarya</taxon>
        <taxon>Basidiomycota</taxon>
        <taxon>Pucciniomycotina</taxon>
        <taxon>Pucciniomycetes</taxon>
        <taxon>Pucciniales</taxon>
        <taxon>Pucciniaceae</taxon>
        <taxon>Puccinia</taxon>
    </lineage>
</organism>
<dbReference type="GO" id="GO:0003729">
    <property type="term" value="F:mRNA binding"/>
    <property type="evidence" value="ECO:0007669"/>
    <property type="project" value="TreeGrafter"/>
</dbReference>
<dbReference type="PANTHER" id="PTHR13375">
    <property type="entry name" value="FMS INTERACTING PROTEIN"/>
    <property type="match status" value="1"/>
</dbReference>
<dbReference type="Proteomes" id="UP000325313">
    <property type="component" value="Unassembled WGS sequence"/>
</dbReference>
<keyword evidence="3" id="KW-0539">Nucleus</keyword>
<dbReference type="Pfam" id="PF09766">
    <property type="entry name" value="FmiP_Thoc5"/>
    <property type="match status" value="1"/>
</dbReference>
<comment type="similarity">
    <text evidence="2">Belongs to the THOC5 family.</text>
</comment>
<evidence type="ECO:0000256" key="3">
    <source>
        <dbReference type="ARBA" id="ARBA00023242"/>
    </source>
</evidence>
<reference evidence="4 5" key="1">
    <citation type="submission" date="2019-05" db="EMBL/GenBank/DDBJ databases">
        <title>Emergence of the Ug99 lineage of the wheat stem rust pathogen through somatic hybridization.</title>
        <authorList>
            <person name="Li F."/>
            <person name="Upadhyaya N.M."/>
            <person name="Sperschneider J."/>
            <person name="Matny O."/>
            <person name="Nguyen-Phuc H."/>
            <person name="Mago R."/>
            <person name="Raley C."/>
            <person name="Miller M.E."/>
            <person name="Silverstein K.A.T."/>
            <person name="Henningsen E."/>
            <person name="Hirsch C.D."/>
            <person name="Visser B."/>
            <person name="Pretorius Z.A."/>
            <person name="Steffenson B.J."/>
            <person name="Schwessinger B."/>
            <person name="Dodds P.N."/>
            <person name="Figueroa M."/>
        </authorList>
    </citation>
    <scope>NUCLEOTIDE SEQUENCE [LARGE SCALE GENOMIC DNA]</scope>
    <source>
        <strain evidence="4 5">Ug99</strain>
    </source>
</reference>
<proteinExistence type="inferred from homology"/>
<evidence type="ECO:0000313" key="4">
    <source>
        <dbReference type="EMBL" id="KAA1121918.1"/>
    </source>
</evidence>
<dbReference type="AlphaFoldDB" id="A0A5B0R9B4"/>
<dbReference type="PANTHER" id="PTHR13375:SF3">
    <property type="entry name" value="THO COMPLEX SUBUNIT 5 HOMOLOG"/>
    <property type="match status" value="1"/>
</dbReference>
<name>A0A5B0R9B4_PUCGR</name>
<gene>
    <name evidence="4" type="ORF">PGTUg99_035471</name>
</gene>
<dbReference type="GO" id="GO:0006406">
    <property type="term" value="P:mRNA export from nucleus"/>
    <property type="evidence" value="ECO:0007669"/>
    <property type="project" value="TreeGrafter"/>
</dbReference>
<dbReference type="EMBL" id="VDEP01000237">
    <property type="protein sequence ID" value="KAA1121918.1"/>
    <property type="molecule type" value="Genomic_DNA"/>
</dbReference>
<dbReference type="GO" id="GO:0000445">
    <property type="term" value="C:THO complex part of transcription export complex"/>
    <property type="evidence" value="ECO:0007669"/>
    <property type="project" value="TreeGrafter"/>
</dbReference>
<evidence type="ECO:0000256" key="2">
    <source>
        <dbReference type="ARBA" id="ARBA00008044"/>
    </source>
</evidence>
<evidence type="ECO:0000313" key="5">
    <source>
        <dbReference type="Proteomes" id="UP000325313"/>
    </source>
</evidence>